<proteinExistence type="predicted"/>
<comment type="caution">
    <text evidence="2">The sequence shown here is derived from an EMBL/GenBank/DDBJ whole genome shotgun (WGS) entry which is preliminary data.</text>
</comment>
<keyword evidence="3" id="KW-1185">Reference proteome</keyword>
<sequence>MRSRVNLQTDVVELEITSESDLFFNYIHRVTRDDYDVICRQQRLTTDFATERVCLPYFTSHFVPDHFLPSSFSMAEKESSKCSLQRANEFRIVENITYRYNLLKERLNHFGHHLEVSIDAILFRCVQDVSTYLKTKDPECARQRLFG</sequence>
<feature type="domain" description="Spindle assembly abnormal protein 6 N-terminal" evidence="1">
    <location>
        <begin position="8"/>
        <end position="50"/>
    </location>
</feature>
<dbReference type="AlphaFoldDB" id="A0A2H6KCB3"/>
<dbReference type="InterPro" id="IPR038558">
    <property type="entry name" value="SAS-6_N_sf"/>
</dbReference>
<evidence type="ECO:0000313" key="2">
    <source>
        <dbReference type="EMBL" id="GBE60636.1"/>
    </source>
</evidence>
<dbReference type="EMBL" id="BDSA01000002">
    <property type="protein sequence ID" value="GBE60636.1"/>
    <property type="molecule type" value="Genomic_DNA"/>
</dbReference>
<dbReference type="InterPro" id="IPR032396">
    <property type="entry name" value="SAS-6_N"/>
</dbReference>
<dbReference type="Gene3D" id="2.170.210.20">
    <property type="entry name" value="Spindle assembly abnormal protein 6, N-terminal domain"/>
    <property type="match status" value="1"/>
</dbReference>
<evidence type="ECO:0000313" key="3">
    <source>
        <dbReference type="Proteomes" id="UP000236319"/>
    </source>
</evidence>
<dbReference type="Proteomes" id="UP000236319">
    <property type="component" value="Unassembled WGS sequence"/>
</dbReference>
<name>A0A2H6KCB3_9APIC</name>
<dbReference type="VEuPathDB" id="PiroplasmaDB:BOVATA_021290"/>
<organism evidence="2 3">
    <name type="scientific">Babesia ovata</name>
    <dbReference type="NCBI Taxonomy" id="189622"/>
    <lineage>
        <taxon>Eukaryota</taxon>
        <taxon>Sar</taxon>
        <taxon>Alveolata</taxon>
        <taxon>Apicomplexa</taxon>
        <taxon>Aconoidasida</taxon>
        <taxon>Piroplasmida</taxon>
        <taxon>Babesiidae</taxon>
        <taxon>Babesia</taxon>
    </lineage>
</organism>
<gene>
    <name evidence="2" type="ORF">BOVATA_021290</name>
</gene>
<dbReference type="GeneID" id="39874406"/>
<protein>
    <recommendedName>
        <fullName evidence="1">Spindle assembly abnormal protein 6 N-terminal domain-containing protein</fullName>
    </recommendedName>
</protein>
<reference evidence="2 3" key="1">
    <citation type="journal article" date="2017" name="BMC Genomics">
        <title>Whole-genome assembly of Babesia ovata and comparative genomics between closely related pathogens.</title>
        <authorList>
            <person name="Yamagishi J."/>
            <person name="Asada M."/>
            <person name="Hakimi H."/>
            <person name="Tanaka T.Q."/>
            <person name="Sugimoto C."/>
            <person name="Kawazu S."/>
        </authorList>
    </citation>
    <scope>NUCLEOTIDE SEQUENCE [LARGE SCALE GENOMIC DNA]</scope>
    <source>
        <strain evidence="2 3">Miyake</strain>
    </source>
</reference>
<dbReference type="Pfam" id="PF16531">
    <property type="entry name" value="SAS-6_N"/>
    <property type="match status" value="1"/>
</dbReference>
<dbReference type="RefSeq" id="XP_028866879.1">
    <property type="nucleotide sequence ID" value="XM_029011046.1"/>
</dbReference>
<accession>A0A2H6KCB3</accession>
<evidence type="ECO:0000259" key="1">
    <source>
        <dbReference type="Pfam" id="PF16531"/>
    </source>
</evidence>
<dbReference type="OrthoDB" id="49058at2759"/>